<dbReference type="SUPFAM" id="SSF56784">
    <property type="entry name" value="HAD-like"/>
    <property type="match status" value="1"/>
</dbReference>
<sequence>MSKKILIFDFDGTIADSRNIILETINKLSEKYGYKSIQNGNIEELRNKTIKELFQILRIPWIKLPLLLIDIVKYPFL</sequence>
<dbReference type="EMBL" id="LCDD01000042">
    <property type="protein sequence ID" value="KKS45340.1"/>
    <property type="molecule type" value="Genomic_DNA"/>
</dbReference>
<dbReference type="InterPro" id="IPR041492">
    <property type="entry name" value="HAD_2"/>
</dbReference>
<organism evidence="1 2">
    <name type="scientific">Candidatus Gottesmanbacteria bacterium GW2011_GWA2_42_18</name>
    <dbReference type="NCBI Taxonomy" id="1618442"/>
    <lineage>
        <taxon>Bacteria</taxon>
        <taxon>Candidatus Gottesmaniibacteriota</taxon>
    </lineage>
</organism>
<name>A0A0G0Z9E3_9BACT</name>
<dbReference type="AlphaFoldDB" id="A0A0G0Z9E3"/>
<accession>A0A0G0Z9E3</accession>
<gene>
    <name evidence="1" type="ORF">UV09_C0042G0009</name>
</gene>
<evidence type="ECO:0000313" key="1">
    <source>
        <dbReference type="EMBL" id="KKS45340.1"/>
    </source>
</evidence>
<dbReference type="Proteomes" id="UP000034320">
    <property type="component" value="Unassembled WGS sequence"/>
</dbReference>
<evidence type="ECO:0000313" key="2">
    <source>
        <dbReference type="Proteomes" id="UP000034320"/>
    </source>
</evidence>
<dbReference type="Pfam" id="PF13419">
    <property type="entry name" value="HAD_2"/>
    <property type="match status" value="1"/>
</dbReference>
<comment type="caution">
    <text evidence="1">The sequence shown here is derived from an EMBL/GenBank/DDBJ whole genome shotgun (WGS) entry which is preliminary data.</text>
</comment>
<dbReference type="InterPro" id="IPR036412">
    <property type="entry name" value="HAD-like_sf"/>
</dbReference>
<proteinExistence type="predicted"/>
<reference evidence="1 2" key="1">
    <citation type="journal article" date="2015" name="Nature">
        <title>rRNA introns, odd ribosomes, and small enigmatic genomes across a large radiation of phyla.</title>
        <authorList>
            <person name="Brown C.T."/>
            <person name="Hug L.A."/>
            <person name="Thomas B.C."/>
            <person name="Sharon I."/>
            <person name="Castelle C.J."/>
            <person name="Singh A."/>
            <person name="Wilkins M.J."/>
            <person name="Williams K.H."/>
            <person name="Banfield J.F."/>
        </authorList>
    </citation>
    <scope>NUCLEOTIDE SEQUENCE [LARGE SCALE GENOMIC DNA]</scope>
</reference>
<dbReference type="InterPro" id="IPR023198">
    <property type="entry name" value="PGP-like_dom2"/>
</dbReference>
<protein>
    <submittedName>
        <fullName evidence="1">Phosphoglycolate phosphatase</fullName>
    </submittedName>
</protein>
<dbReference type="Gene3D" id="1.10.150.240">
    <property type="entry name" value="Putative phosphatase, domain 2"/>
    <property type="match status" value="1"/>
</dbReference>